<dbReference type="GO" id="GO:0003677">
    <property type="term" value="F:DNA binding"/>
    <property type="evidence" value="ECO:0007669"/>
    <property type="project" value="UniProtKB-KW"/>
</dbReference>
<comment type="caution">
    <text evidence="1">The sequence shown here is derived from an EMBL/GenBank/DDBJ whole genome shotgun (WGS) entry which is preliminary data.</text>
</comment>
<keyword evidence="2" id="KW-1185">Reference proteome</keyword>
<gene>
    <name evidence="1" type="ORF">C7474_0480</name>
</gene>
<name>A0A498C953_9MICO</name>
<accession>A0A498C953</accession>
<protein>
    <submittedName>
        <fullName evidence="1">Putative DNA-binding protein</fullName>
    </submittedName>
</protein>
<dbReference type="Gene3D" id="3.30.950.30">
    <property type="entry name" value="Schlafen, AAA domain"/>
    <property type="match status" value="1"/>
</dbReference>
<dbReference type="InterPro" id="IPR038461">
    <property type="entry name" value="Schlafen_AlbA_2_dom_sf"/>
</dbReference>
<organism evidence="1 2">
    <name type="scientific">Microbacterium telephonicum</name>
    <dbReference type="NCBI Taxonomy" id="1714841"/>
    <lineage>
        <taxon>Bacteria</taxon>
        <taxon>Bacillati</taxon>
        <taxon>Actinomycetota</taxon>
        <taxon>Actinomycetes</taxon>
        <taxon>Micrococcales</taxon>
        <taxon>Microbacteriaceae</taxon>
        <taxon>Microbacterium</taxon>
    </lineage>
</organism>
<keyword evidence="1" id="KW-0238">DNA-binding</keyword>
<evidence type="ECO:0000313" key="1">
    <source>
        <dbReference type="EMBL" id="RLK52534.1"/>
    </source>
</evidence>
<dbReference type="OrthoDB" id="4481501at2"/>
<proteinExistence type="predicted"/>
<dbReference type="EMBL" id="RCDB01000001">
    <property type="protein sequence ID" value="RLK52534.1"/>
    <property type="molecule type" value="Genomic_DNA"/>
</dbReference>
<dbReference type="RefSeq" id="WP_121057306.1">
    <property type="nucleotide sequence ID" value="NZ_RCDB01000001.1"/>
</dbReference>
<dbReference type="Proteomes" id="UP000273158">
    <property type="component" value="Unassembled WGS sequence"/>
</dbReference>
<dbReference type="AlphaFoldDB" id="A0A498C953"/>
<reference evidence="1 2" key="1">
    <citation type="journal article" date="2015" name="Stand. Genomic Sci.">
        <title>Genomic Encyclopedia of Bacterial and Archaeal Type Strains, Phase III: the genomes of soil and plant-associated and newly described type strains.</title>
        <authorList>
            <person name="Whitman W.B."/>
            <person name="Woyke T."/>
            <person name="Klenk H.P."/>
            <person name="Zhou Y."/>
            <person name="Lilburn T.G."/>
            <person name="Beck B.J."/>
            <person name="De Vos P."/>
            <person name="Vandamme P."/>
            <person name="Eisen J.A."/>
            <person name="Garrity G."/>
            <person name="Hugenholtz P."/>
            <person name="Kyrpides N.C."/>
        </authorList>
    </citation>
    <scope>NUCLEOTIDE SEQUENCE [LARGE SCALE GENOMIC DNA]</scope>
    <source>
        <strain evidence="1 2">S2T63</strain>
    </source>
</reference>
<sequence length="423" mass="46889">MLSNNEIAALLESGYEIRSVEFKGPGSINDPEFVAKVARAALALANQRDGGSIIIGVDEADDARSGLTAEQLVGWLDYDNVSDKLNKFADPPLRLDRAGRQLSDGKDVVVLLVAEFDDIPVLAARDFPRIIQRGQLYTRSFRKPESSAMHTQNELRAVLQLATQKQVTKFMSLAAAANLTAAGSETAQSRYEDESAEYLADADISDITTAAHFKFTIRPQEFRAERVDYTAIASLIRREALHLRGWPYPFVSRPSLGASWVTEQETVMHREAWVAFESGQFQSWHALPIDGRHAHDGRADATPGHGYFPFWQPVTDFTEVLMFAQRLQAAVAQAEPYQVTLELIGAKGWELVPGDRRWRPFYDTHQLQTSAWERTVQLPAGGGPRSGRELAIAPSLHLLRRFGWAGASEEVVKAVQESAFGPA</sequence>
<evidence type="ECO:0000313" key="2">
    <source>
        <dbReference type="Proteomes" id="UP000273158"/>
    </source>
</evidence>